<keyword evidence="6 7" id="KW-0472">Membrane</keyword>
<evidence type="ECO:0000256" key="7">
    <source>
        <dbReference type="SAM" id="Phobius"/>
    </source>
</evidence>
<keyword evidence="9" id="KW-1185">Reference proteome</keyword>
<dbReference type="Pfam" id="PF04226">
    <property type="entry name" value="Transgly_assoc"/>
    <property type="match status" value="1"/>
</dbReference>
<name>A0ABT8DM50_9BURK</name>
<evidence type="ECO:0000256" key="5">
    <source>
        <dbReference type="ARBA" id="ARBA00022989"/>
    </source>
</evidence>
<organism evidence="8 9">
    <name type="scientific">Roseateles violae</name>
    <dbReference type="NCBI Taxonomy" id="3058042"/>
    <lineage>
        <taxon>Bacteria</taxon>
        <taxon>Pseudomonadati</taxon>
        <taxon>Pseudomonadota</taxon>
        <taxon>Betaproteobacteria</taxon>
        <taxon>Burkholderiales</taxon>
        <taxon>Sphaerotilaceae</taxon>
        <taxon>Roseateles</taxon>
    </lineage>
</organism>
<evidence type="ECO:0000256" key="4">
    <source>
        <dbReference type="ARBA" id="ARBA00022692"/>
    </source>
</evidence>
<proteinExistence type="inferred from homology"/>
<evidence type="ECO:0000256" key="6">
    <source>
        <dbReference type="ARBA" id="ARBA00023136"/>
    </source>
</evidence>
<feature type="transmembrane region" description="Helical" evidence="7">
    <location>
        <begin position="63"/>
        <end position="83"/>
    </location>
</feature>
<comment type="caution">
    <text evidence="8">The sequence shown here is derived from an EMBL/GenBank/DDBJ whole genome shotgun (WGS) entry which is preliminary data.</text>
</comment>
<feature type="transmembrane region" description="Helical" evidence="7">
    <location>
        <begin position="29"/>
        <end position="51"/>
    </location>
</feature>
<protein>
    <submittedName>
        <fullName evidence="8">GlsB/YeaQ/YmgE family stress response membrane protein</fullName>
    </submittedName>
</protein>
<evidence type="ECO:0000313" key="9">
    <source>
        <dbReference type="Proteomes" id="UP001228044"/>
    </source>
</evidence>
<evidence type="ECO:0000256" key="2">
    <source>
        <dbReference type="ARBA" id="ARBA00011006"/>
    </source>
</evidence>
<sequence length="89" mass="9226">MNLVIWLVVGGLIGWVASMIMRTDAQQGIVLNVVVGIVGALLGGWLLAPLFGIGTINQGDFSVAGLGLSLLGAIILLAIVNLFRRGTAR</sequence>
<gene>
    <name evidence="8" type="ORF">QWJ38_04220</name>
</gene>
<dbReference type="PANTHER" id="PTHR33884">
    <property type="entry name" value="UPF0410 PROTEIN YMGE"/>
    <property type="match status" value="1"/>
</dbReference>
<reference evidence="8 9" key="1">
    <citation type="submission" date="2023-06" db="EMBL/GenBank/DDBJ databases">
        <title>Pelomonas sp. PFR6 16S ribosomal RNA gene Genome sequencing and assembly.</title>
        <authorList>
            <person name="Woo H."/>
        </authorList>
    </citation>
    <scope>NUCLEOTIDE SEQUENCE [LARGE SCALE GENOMIC DNA]</scope>
    <source>
        <strain evidence="8 9">PFR6</strain>
    </source>
</reference>
<keyword evidence="3" id="KW-1003">Cell membrane</keyword>
<keyword evidence="5 7" id="KW-1133">Transmembrane helix</keyword>
<evidence type="ECO:0000256" key="1">
    <source>
        <dbReference type="ARBA" id="ARBA00004651"/>
    </source>
</evidence>
<dbReference type="Proteomes" id="UP001228044">
    <property type="component" value="Unassembled WGS sequence"/>
</dbReference>
<accession>A0ABT8DM50</accession>
<comment type="similarity">
    <text evidence="2">Belongs to the UPF0410 family.</text>
</comment>
<dbReference type="RefSeq" id="WP_290357784.1">
    <property type="nucleotide sequence ID" value="NZ_JAUHHC010000001.1"/>
</dbReference>
<keyword evidence="4 7" id="KW-0812">Transmembrane</keyword>
<feature type="transmembrane region" description="Helical" evidence="7">
    <location>
        <begin position="6"/>
        <end position="22"/>
    </location>
</feature>
<comment type="subcellular location">
    <subcellularLocation>
        <location evidence="1">Cell membrane</location>
        <topology evidence="1">Multi-pass membrane protein</topology>
    </subcellularLocation>
</comment>
<evidence type="ECO:0000256" key="3">
    <source>
        <dbReference type="ARBA" id="ARBA00022475"/>
    </source>
</evidence>
<dbReference type="PANTHER" id="PTHR33884:SF3">
    <property type="entry name" value="UPF0410 PROTEIN YMGE"/>
    <property type="match status" value="1"/>
</dbReference>
<dbReference type="InterPro" id="IPR007341">
    <property type="entry name" value="Transgly_assoc"/>
</dbReference>
<dbReference type="EMBL" id="JAUHHC010000001">
    <property type="protein sequence ID" value="MDN3919482.1"/>
    <property type="molecule type" value="Genomic_DNA"/>
</dbReference>
<evidence type="ECO:0000313" key="8">
    <source>
        <dbReference type="EMBL" id="MDN3919482.1"/>
    </source>
</evidence>